<name>A0A518BS50_9BACT</name>
<feature type="transmembrane region" description="Helical" evidence="1">
    <location>
        <begin position="138"/>
        <end position="167"/>
    </location>
</feature>
<feature type="transmembrane region" description="Helical" evidence="1">
    <location>
        <begin position="116"/>
        <end position="132"/>
    </location>
</feature>
<keyword evidence="1" id="KW-1133">Transmembrane helix</keyword>
<feature type="transmembrane region" description="Helical" evidence="1">
    <location>
        <begin position="65"/>
        <end position="84"/>
    </location>
</feature>
<keyword evidence="1" id="KW-0812">Transmembrane</keyword>
<feature type="transmembrane region" description="Helical" evidence="1">
    <location>
        <begin position="179"/>
        <end position="198"/>
    </location>
</feature>
<protein>
    <submittedName>
        <fullName evidence="2">Uncharacterized protein</fullName>
    </submittedName>
</protein>
<evidence type="ECO:0000313" key="2">
    <source>
        <dbReference type="EMBL" id="QDU69802.1"/>
    </source>
</evidence>
<dbReference type="AlphaFoldDB" id="A0A518BS50"/>
<dbReference type="Proteomes" id="UP000316921">
    <property type="component" value="Chromosome"/>
</dbReference>
<dbReference type="KEGG" id="pbap:Pla133_49240"/>
<feature type="transmembrane region" description="Helical" evidence="1">
    <location>
        <begin position="299"/>
        <end position="318"/>
    </location>
</feature>
<sequence>MLVAILAGSVFGVLYGLGDRSAHFGDHGYLVRVVTARGESYHGLITLAIALKAWTGMTAESTLDLLAATSGGLSVGLVVVLARWRRLGTADALLLAAAFGATPVVWFFATAIEVHAPQLALTLIALAIVLATRDRGVFAWRAAGFLAGALTLIAAHPISVLGLPALAALVVPDRRARRALIAVALAASVLGFAVVALMPSGVVTDLIPVSRTETDRLQRVAIWISSMFEHGDVNGHIDLAYVLEHNALDWFWMHGLMLLPLVTALLPRAPLDPRTRAAALAAIPPYLLAPPLLRVRELGGYYALPLALALLLALDLAVSARRTRPRALHALLALALAVQALVAWQVTAGWSRIGPDAVREQAILTAVEQDPRPTCVFTPSPTCVSELLGHPLLALVDLRYASGVMRPGDADDVARRTVEGMATALVTGQRVLWDDGLDRLRGPYAPPLRRLLNAMRAQMASVGMTLGEVGDGVPAPLREVRWERPIVQPARR</sequence>
<accession>A0A518BS50</accession>
<feature type="transmembrane region" description="Helical" evidence="1">
    <location>
        <begin position="90"/>
        <end position="109"/>
    </location>
</feature>
<gene>
    <name evidence="2" type="ORF">Pla133_49240</name>
</gene>
<proteinExistence type="predicted"/>
<organism evidence="2 3">
    <name type="scientific">Engelhardtia mirabilis</name>
    <dbReference type="NCBI Taxonomy" id="2528011"/>
    <lineage>
        <taxon>Bacteria</taxon>
        <taxon>Pseudomonadati</taxon>
        <taxon>Planctomycetota</taxon>
        <taxon>Planctomycetia</taxon>
        <taxon>Planctomycetia incertae sedis</taxon>
        <taxon>Engelhardtia</taxon>
    </lineage>
</organism>
<feature type="transmembrane region" description="Helical" evidence="1">
    <location>
        <begin position="330"/>
        <end position="350"/>
    </location>
</feature>
<evidence type="ECO:0000256" key="1">
    <source>
        <dbReference type="SAM" id="Phobius"/>
    </source>
</evidence>
<keyword evidence="1" id="KW-0472">Membrane</keyword>
<dbReference type="EMBL" id="CP036287">
    <property type="protein sequence ID" value="QDU69802.1"/>
    <property type="molecule type" value="Genomic_DNA"/>
</dbReference>
<reference evidence="2 3" key="1">
    <citation type="submission" date="2019-02" db="EMBL/GenBank/DDBJ databases">
        <title>Deep-cultivation of Planctomycetes and their phenomic and genomic characterization uncovers novel biology.</title>
        <authorList>
            <person name="Wiegand S."/>
            <person name="Jogler M."/>
            <person name="Boedeker C."/>
            <person name="Pinto D."/>
            <person name="Vollmers J."/>
            <person name="Rivas-Marin E."/>
            <person name="Kohn T."/>
            <person name="Peeters S.H."/>
            <person name="Heuer A."/>
            <person name="Rast P."/>
            <person name="Oberbeckmann S."/>
            <person name="Bunk B."/>
            <person name="Jeske O."/>
            <person name="Meyerdierks A."/>
            <person name="Storesund J.E."/>
            <person name="Kallscheuer N."/>
            <person name="Luecker S."/>
            <person name="Lage O.M."/>
            <person name="Pohl T."/>
            <person name="Merkel B.J."/>
            <person name="Hornburger P."/>
            <person name="Mueller R.-W."/>
            <person name="Bruemmer F."/>
            <person name="Labrenz M."/>
            <person name="Spormann A.M."/>
            <person name="Op den Camp H."/>
            <person name="Overmann J."/>
            <person name="Amann R."/>
            <person name="Jetten M.S.M."/>
            <person name="Mascher T."/>
            <person name="Medema M.H."/>
            <person name="Devos D.P."/>
            <person name="Kaster A.-K."/>
            <person name="Ovreas L."/>
            <person name="Rohde M."/>
            <person name="Galperin M.Y."/>
            <person name="Jogler C."/>
        </authorList>
    </citation>
    <scope>NUCLEOTIDE SEQUENCE [LARGE SCALE GENOMIC DNA]</scope>
    <source>
        <strain evidence="2 3">Pla133</strain>
    </source>
</reference>
<feature type="transmembrane region" description="Helical" evidence="1">
    <location>
        <begin position="250"/>
        <end position="269"/>
    </location>
</feature>
<evidence type="ECO:0000313" key="3">
    <source>
        <dbReference type="Proteomes" id="UP000316921"/>
    </source>
</evidence>
<keyword evidence="3" id="KW-1185">Reference proteome</keyword>